<name>A0A6J0B6H2_NEOLC</name>
<keyword evidence="2" id="KW-1185">Reference proteome</keyword>
<evidence type="ECO:0000313" key="3">
    <source>
        <dbReference type="RefSeq" id="XP_015509173.2"/>
    </source>
</evidence>
<sequence>MNSAILYLAMGLALVSSNLRTASAGIAELLNGVDDAGLQVPPAHTSVSNLLRESLEDNSVGNSCQVEYQVTKRAVGRCVKLGRDIRACVSGTYLDPFHPECM</sequence>
<dbReference type="RefSeq" id="XP_015509173.2">
    <property type="nucleotide sequence ID" value="XM_015653687.2"/>
</dbReference>
<dbReference type="OrthoDB" id="6626870at2759"/>
<proteinExistence type="predicted"/>
<evidence type="ECO:0000256" key="1">
    <source>
        <dbReference type="SAM" id="SignalP"/>
    </source>
</evidence>
<dbReference type="InParanoid" id="A0A6J0B6H2"/>
<dbReference type="Proteomes" id="UP000829291">
    <property type="component" value="Chromosome 2"/>
</dbReference>
<accession>A0A6J0B6H2</accession>
<protein>
    <submittedName>
        <fullName evidence="3">Uncharacterized protein LOC107216491</fullName>
    </submittedName>
</protein>
<dbReference type="GeneID" id="107216491"/>
<dbReference type="AlphaFoldDB" id="A0A6J0B6H2"/>
<reference evidence="3" key="1">
    <citation type="submission" date="2025-08" db="UniProtKB">
        <authorList>
            <consortium name="RefSeq"/>
        </authorList>
    </citation>
    <scope>IDENTIFICATION</scope>
    <source>
        <tissue evidence="3">Thorax and Abdomen</tissue>
    </source>
</reference>
<organism evidence="3">
    <name type="scientific">Neodiprion lecontei</name>
    <name type="common">Redheaded pine sawfly</name>
    <dbReference type="NCBI Taxonomy" id="441921"/>
    <lineage>
        <taxon>Eukaryota</taxon>
        <taxon>Metazoa</taxon>
        <taxon>Ecdysozoa</taxon>
        <taxon>Arthropoda</taxon>
        <taxon>Hexapoda</taxon>
        <taxon>Insecta</taxon>
        <taxon>Pterygota</taxon>
        <taxon>Neoptera</taxon>
        <taxon>Endopterygota</taxon>
        <taxon>Hymenoptera</taxon>
        <taxon>Tenthredinoidea</taxon>
        <taxon>Diprionidae</taxon>
        <taxon>Diprioninae</taxon>
        <taxon>Neodiprion</taxon>
    </lineage>
</organism>
<evidence type="ECO:0000313" key="2">
    <source>
        <dbReference type="Proteomes" id="UP000829291"/>
    </source>
</evidence>
<feature type="chain" id="PRO_5046099827" evidence="1">
    <location>
        <begin position="25"/>
        <end position="102"/>
    </location>
</feature>
<gene>
    <name evidence="3" type="primary">LOC107216491</name>
</gene>
<keyword evidence="1" id="KW-0732">Signal</keyword>
<dbReference type="KEGG" id="nlo:107216491"/>
<feature type="signal peptide" evidence="1">
    <location>
        <begin position="1"/>
        <end position="24"/>
    </location>
</feature>